<dbReference type="GO" id="GO:0044780">
    <property type="term" value="P:bacterial-type flagellum assembly"/>
    <property type="evidence" value="ECO:0007669"/>
    <property type="project" value="UniProtKB-UniRule"/>
</dbReference>
<proteinExistence type="inferred from homology"/>
<feature type="transmembrane region" description="Helical" evidence="10">
    <location>
        <begin position="214"/>
        <end position="236"/>
    </location>
</feature>
<keyword evidence="6 10" id="KW-1133">Transmembrane helix</keyword>
<feature type="transmembrane region" description="Helical" evidence="10">
    <location>
        <begin position="13"/>
        <end position="31"/>
    </location>
</feature>
<comment type="subcellular location">
    <subcellularLocation>
        <location evidence="10">Cell membrane</location>
        <topology evidence="10">Multi-pass membrane protein</topology>
    </subcellularLocation>
    <subcellularLocation>
        <location evidence="10">Bacterial flagellum basal body</location>
    </subcellularLocation>
</comment>
<feature type="transmembrane region" description="Helical" evidence="10">
    <location>
        <begin position="71"/>
        <end position="92"/>
    </location>
</feature>
<keyword evidence="4 10" id="KW-1003">Cell membrane</keyword>
<dbReference type="EMBL" id="CP048685">
    <property type="protein sequence ID" value="QPJ62728.1"/>
    <property type="molecule type" value="Genomic_DNA"/>
</dbReference>
<dbReference type="InterPro" id="IPR006303">
    <property type="entry name" value="FliR"/>
</dbReference>
<dbReference type="GO" id="GO:0006605">
    <property type="term" value="P:protein targeting"/>
    <property type="evidence" value="ECO:0007669"/>
    <property type="project" value="UniProtKB-UniRule"/>
</dbReference>
<comment type="function">
    <text evidence="1 10">Role in flagellar biosynthesis.</text>
</comment>
<evidence type="ECO:0000256" key="2">
    <source>
        <dbReference type="ARBA" id="ARBA00009772"/>
    </source>
</evidence>
<evidence type="ECO:0000256" key="4">
    <source>
        <dbReference type="ARBA" id="ARBA00022475"/>
    </source>
</evidence>
<dbReference type="NCBIfam" id="TIGR01400">
    <property type="entry name" value="fliR"/>
    <property type="match status" value="1"/>
</dbReference>
<keyword evidence="11" id="KW-0966">Cell projection</keyword>
<dbReference type="Proteomes" id="UP000594688">
    <property type="component" value="Chromosome"/>
</dbReference>
<evidence type="ECO:0000256" key="7">
    <source>
        <dbReference type="ARBA" id="ARBA00023136"/>
    </source>
</evidence>
<feature type="transmembrane region" description="Helical" evidence="10">
    <location>
        <begin position="38"/>
        <end position="56"/>
    </location>
</feature>
<evidence type="ECO:0000256" key="5">
    <source>
        <dbReference type="ARBA" id="ARBA00022692"/>
    </source>
</evidence>
<dbReference type="PRINTS" id="PR00953">
    <property type="entry name" value="TYPE3IMRPROT"/>
</dbReference>
<gene>
    <name evidence="11" type="primary">fliR</name>
    <name evidence="11" type="ORF">G3M70_12920</name>
</gene>
<evidence type="ECO:0000256" key="8">
    <source>
        <dbReference type="ARBA" id="ARBA00023143"/>
    </source>
</evidence>
<dbReference type="GO" id="GO:0009425">
    <property type="term" value="C:bacterial-type flagellum basal body"/>
    <property type="evidence" value="ECO:0007669"/>
    <property type="project" value="UniProtKB-SubCell"/>
</dbReference>
<keyword evidence="7 10" id="KW-0472">Membrane</keyword>
<evidence type="ECO:0000256" key="3">
    <source>
        <dbReference type="ARBA" id="ARBA00021717"/>
    </source>
</evidence>
<evidence type="ECO:0000313" key="12">
    <source>
        <dbReference type="Proteomes" id="UP000594688"/>
    </source>
</evidence>
<dbReference type="AlphaFoldDB" id="A0A7T0BXH5"/>
<protein>
    <recommendedName>
        <fullName evidence="3 9">Flagellar biosynthetic protein FliR</fullName>
    </recommendedName>
</protein>
<dbReference type="InterPro" id="IPR002010">
    <property type="entry name" value="T3SS_IM_R"/>
</dbReference>
<organism evidence="11 12">
    <name type="scientific">Candidatus Nitronauta litoralis</name>
    <dbReference type="NCBI Taxonomy" id="2705533"/>
    <lineage>
        <taxon>Bacteria</taxon>
        <taxon>Pseudomonadati</taxon>
        <taxon>Nitrospinota/Tectimicrobiota group</taxon>
        <taxon>Nitrospinota</taxon>
        <taxon>Nitrospinia</taxon>
        <taxon>Nitrospinales</taxon>
        <taxon>Nitrospinaceae</taxon>
        <taxon>Candidatus Nitronauta</taxon>
    </lineage>
</organism>
<dbReference type="Pfam" id="PF01311">
    <property type="entry name" value="Bac_export_1"/>
    <property type="match status" value="1"/>
</dbReference>
<keyword evidence="8 10" id="KW-0975">Bacterial flagellum</keyword>
<comment type="similarity">
    <text evidence="2 10">Belongs to the FliR/MopE/SpaR family.</text>
</comment>
<accession>A0A7T0BXH5</accession>
<evidence type="ECO:0000256" key="6">
    <source>
        <dbReference type="ARBA" id="ARBA00022989"/>
    </source>
</evidence>
<evidence type="ECO:0000256" key="9">
    <source>
        <dbReference type="NCBIfam" id="TIGR01400"/>
    </source>
</evidence>
<dbReference type="KEGG" id="nli:G3M70_12920"/>
<keyword evidence="11" id="KW-0282">Flagellum</keyword>
<keyword evidence="11" id="KW-0969">Cilium</keyword>
<evidence type="ECO:0000256" key="1">
    <source>
        <dbReference type="ARBA" id="ARBA00002578"/>
    </source>
</evidence>
<dbReference type="PANTHER" id="PTHR30065">
    <property type="entry name" value="FLAGELLAR BIOSYNTHETIC PROTEIN FLIR"/>
    <property type="match status" value="1"/>
</dbReference>
<dbReference type="GO" id="GO:0005886">
    <property type="term" value="C:plasma membrane"/>
    <property type="evidence" value="ECO:0007669"/>
    <property type="project" value="UniProtKB-SubCell"/>
</dbReference>
<keyword evidence="5 10" id="KW-0812">Transmembrane</keyword>
<feature type="transmembrane region" description="Helical" evidence="10">
    <location>
        <begin position="189"/>
        <end position="208"/>
    </location>
</feature>
<sequence>MELLNINYADFESFLFVLFRVAAFILFAPILGSRQFPVLVKIGFILLLSLTVYPMVKPMLPEAPKGMFELTMYLTIELLIGLAIAFASRLIFTAVQIGGTMVDFQMGFGVVNVIDPQTETQVSITAQFQNIFAILIYLSVNAHHTTILAVVESFQLINIQAFHFGGTAMNIVVKLFIDTFIVGIKIASPIMAILFFISVGLGLVARTVPQMNVFIVGFPLQIGAGLLMIGFSMSFFGMIIQNELSHLPVELTALLRSF</sequence>
<evidence type="ECO:0000256" key="10">
    <source>
        <dbReference type="RuleBase" id="RU362071"/>
    </source>
</evidence>
<dbReference type="PANTHER" id="PTHR30065:SF1">
    <property type="entry name" value="SURFACE PRESENTATION OF ANTIGENS PROTEIN SPAR"/>
    <property type="match status" value="1"/>
</dbReference>
<name>A0A7T0BXH5_9BACT</name>
<evidence type="ECO:0000313" key="11">
    <source>
        <dbReference type="EMBL" id="QPJ62728.1"/>
    </source>
</evidence>
<reference evidence="11 12" key="1">
    <citation type="submission" date="2020-02" db="EMBL/GenBank/DDBJ databases">
        <title>Genomic and physiological characterization of two novel Nitrospinaceae genera.</title>
        <authorList>
            <person name="Mueller A.J."/>
            <person name="Jung M.-Y."/>
            <person name="Strachan C.R."/>
            <person name="Herbold C.W."/>
            <person name="Kirkegaard R.H."/>
            <person name="Daims H."/>
        </authorList>
    </citation>
    <scope>NUCLEOTIDE SEQUENCE [LARGE SCALE GENOMIC DNA]</scope>
    <source>
        <strain evidence="11">EB</strain>
    </source>
</reference>